<evidence type="ECO:0000259" key="4">
    <source>
        <dbReference type="PROSITE" id="PS01124"/>
    </source>
</evidence>
<reference evidence="5" key="1">
    <citation type="submission" date="2021-01" db="EMBL/GenBank/DDBJ databases">
        <title>Description of Breznakiella homolactica.</title>
        <authorList>
            <person name="Song Y."/>
            <person name="Brune A."/>
        </authorList>
    </citation>
    <scope>NUCLEOTIDE SEQUENCE</scope>
    <source>
        <strain evidence="5">RmG30</strain>
    </source>
</reference>
<dbReference type="InterPro" id="IPR018060">
    <property type="entry name" value="HTH_AraC"/>
</dbReference>
<dbReference type="InterPro" id="IPR037923">
    <property type="entry name" value="HTH-like"/>
</dbReference>
<dbReference type="PANTHER" id="PTHR43280">
    <property type="entry name" value="ARAC-FAMILY TRANSCRIPTIONAL REGULATOR"/>
    <property type="match status" value="1"/>
</dbReference>
<evidence type="ECO:0000313" key="5">
    <source>
        <dbReference type="EMBL" id="QQO10979.1"/>
    </source>
</evidence>
<sequence>MAECFNDIEVLWIARFDYKQDWMLSPHIHRDFYQLIYCIDGAATLILDNCSLPIRAPAILFFPPNAKHGFVDVGAGGFKTLDTKFRIHSRKLVRHCTGLPSIMREYPAEFFDRIYDLLEKIRENGNLQEILYEENCRLLLGQILIELIRLGKEKPAEEKPLPNLIPDREVSPITQKILSFVELNYEKRIDAFLLESEMHYSYRYLSRIFFREMNMTPVEFIEAYKVYKAKEMLKNTEMEIKYISELLSYSNVHQFSRSFKKNTGIPPARWRNDAWSDIGKDVVIHSGFENTLLIKKLSGGPGA</sequence>
<dbReference type="InterPro" id="IPR009057">
    <property type="entry name" value="Homeodomain-like_sf"/>
</dbReference>
<name>A0A7T7XR58_9SPIR</name>
<keyword evidence="3" id="KW-0804">Transcription</keyword>
<dbReference type="Gene3D" id="2.60.120.10">
    <property type="entry name" value="Jelly Rolls"/>
    <property type="match status" value="1"/>
</dbReference>
<dbReference type="RefSeq" id="WP_215628285.1">
    <property type="nucleotide sequence ID" value="NZ_CP067089.2"/>
</dbReference>
<evidence type="ECO:0000256" key="1">
    <source>
        <dbReference type="ARBA" id="ARBA00023015"/>
    </source>
</evidence>
<dbReference type="PROSITE" id="PS01124">
    <property type="entry name" value="HTH_ARAC_FAMILY_2"/>
    <property type="match status" value="1"/>
</dbReference>
<dbReference type="AlphaFoldDB" id="A0A7T7XR58"/>
<dbReference type="SMART" id="SM00342">
    <property type="entry name" value="HTH_ARAC"/>
    <property type="match status" value="1"/>
</dbReference>
<dbReference type="InterPro" id="IPR014710">
    <property type="entry name" value="RmlC-like_jellyroll"/>
</dbReference>
<dbReference type="Pfam" id="PF12833">
    <property type="entry name" value="HTH_18"/>
    <property type="match status" value="1"/>
</dbReference>
<dbReference type="Pfam" id="PF02311">
    <property type="entry name" value="AraC_binding"/>
    <property type="match status" value="1"/>
</dbReference>
<evidence type="ECO:0000256" key="3">
    <source>
        <dbReference type="ARBA" id="ARBA00023163"/>
    </source>
</evidence>
<dbReference type="GO" id="GO:0043565">
    <property type="term" value="F:sequence-specific DNA binding"/>
    <property type="evidence" value="ECO:0007669"/>
    <property type="project" value="InterPro"/>
</dbReference>
<protein>
    <submittedName>
        <fullName evidence="5">Helix-turn-helix domain-containing protein</fullName>
    </submittedName>
</protein>
<proteinExistence type="predicted"/>
<accession>A0A7T7XR58</accession>
<dbReference type="EMBL" id="CP067089">
    <property type="protein sequence ID" value="QQO10979.1"/>
    <property type="molecule type" value="Genomic_DNA"/>
</dbReference>
<dbReference type="Proteomes" id="UP000595917">
    <property type="component" value="Chromosome"/>
</dbReference>
<dbReference type="KEGG" id="bhc:JFL75_08690"/>
<organism evidence="5 6">
    <name type="scientific">Breznakiella homolactica</name>
    <dbReference type="NCBI Taxonomy" id="2798577"/>
    <lineage>
        <taxon>Bacteria</taxon>
        <taxon>Pseudomonadati</taxon>
        <taxon>Spirochaetota</taxon>
        <taxon>Spirochaetia</taxon>
        <taxon>Spirochaetales</taxon>
        <taxon>Breznakiellaceae</taxon>
        <taxon>Breznakiella</taxon>
    </lineage>
</organism>
<keyword evidence="2" id="KW-0238">DNA-binding</keyword>
<dbReference type="Gene3D" id="1.10.10.60">
    <property type="entry name" value="Homeodomain-like"/>
    <property type="match status" value="2"/>
</dbReference>
<evidence type="ECO:0000313" key="6">
    <source>
        <dbReference type="Proteomes" id="UP000595917"/>
    </source>
</evidence>
<feature type="domain" description="HTH araC/xylS-type" evidence="4">
    <location>
        <begin position="175"/>
        <end position="273"/>
    </location>
</feature>
<dbReference type="PANTHER" id="PTHR43280:SF28">
    <property type="entry name" value="HTH-TYPE TRANSCRIPTIONAL ACTIVATOR RHAS"/>
    <property type="match status" value="1"/>
</dbReference>
<dbReference type="GO" id="GO:0003700">
    <property type="term" value="F:DNA-binding transcription factor activity"/>
    <property type="evidence" value="ECO:0007669"/>
    <property type="project" value="InterPro"/>
</dbReference>
<dbReference type="SUPFAM" id="SSF46689">
    <property type="entry name" value="Homeodomain-like"/>
    <property type="match status" value="1"/>
</dbReference>
<dbReference type="InterPro" id="IPR003313">
    <property type="entry name" value="AraC-bd"/>
</dbReference>
<keyword evidence="1" id="KW-0805">Transcription regulation</keyword>
<gene>
    <name evidence="5" type="ORF">JFL75_08690</name>
</gene>
<evidence type="ECO:0000256" key="2">
    <source>
        <dbReference type="ARBA" id="ARBA00023125"/>
    </source>
</evidence>
<dbReference type="SUPFAM" id="SSF51215">
    <property type="entry name" value="Regulatory protein AraC"/>
    <property type="match status" value="1"/>
</dbReference>
<keyword evidence="6" id="KW-1185">Reference proteome</keyword>